<sequence>MGMPRLQKCCFCIDLKSGNIILGMLNAILSFGLFITMIVTAVEFGAMERDAAKTLWVLSDMEDIEVDARLSGLYAMSVILVFMFLAKFLFDIFFIYGVYTEHRGIIKAYYIMWTVFILLSMFVFFSNSYYYGIKTILAEVFYIAIDLYMVLVSYSLYVEINTREEV</sequence>
<comment type="caution">
    <text evidence="1">The sequence shown here is derived from an EMBL/GenBank/DDBJ whole genome shotgun (WGS) entry which is preliminary data.</text>
</comment>
<protein>
    <submittedName>
        <fullName evidence="1">Uncharacterized protein</fullName>
    </submittedName>
</protein>
<gene>
    <name evidence="1" type="ORF">MSG28_007839</name>
</gene>
<evidence type="ECO:0000313" key="2">
    <source>
        <dbReference type="Proteomes" id="UP001064048"/>
    </source>
</evidence>
<reference evidence="1 2" key="1">
    <citation type="journal article" date="2022" name="Genome Biol. Evol.">
        <title>The Spruce Budworm Genome: Reconstructing the Evolutionary History of Antifreeze Proteins.</title>
        <authorList>
            <person name="Beliveau C."/>
            <person name="Gagne P."/>
            <person name="Picq S."/>
            <person name="Vernygora O."/>
            <person name="Keeling C.I."/>
            <person name="Pinkney K."/>
            <person name="Doucet D."/>
            <person name="Wen F."/>
            <person name="Johnston J.S."/>
            <person name="Maaroufi H."/>
            <person name="Boyle B."/>
            <person name="Laroche J."/>
            <person name="Dewar K."/>
            <person name="Juretic N."/>
            <person name="Blackburn G."/>
            <person name="Nisole A."/>
            <person name="Brunet B."/>
            <person name="Brandao M."/>
            <person name="Lumley L."/>
            <person name="Duan J."/>
            <person name="Quan G."/>
            <person name="Lucarotti C.J."/>
            <person name="Roe A.D."/>
            <person name="Sperling F.A.H."/>
            <person name="Levesque R.C."/>
            <person name="Cusson M."/>
        </authorList>
    </citation>
    <scope>NUCLEOTIDE SEQUENCE [LARGE SCALE GENOMIC DNA]</scope>
    <source>
        <strain evidence="1">Glfc:IPQL:Cfum</strain>
    </source>
</reference>
<dbReference type="Proteomes" id="UP001064048">
    <property type="component" value="Chromosome 13"/>
</dbReference>
<evidence type="ECO:0000313" key="1">
    <source>
        <dbReference type="EMBL" id="KAI8420592.1"/>
    </source>
</evidence>
<organism evidence="1 2">
    <name type="scientific">Choristoneura fumiferana</name>
    <name type="common">Spruce budworm moth</name>
    <name type="synonym">Archips fumiferana</name>
    <dbReference type="NCBI Taxonomy" id="7141"/>
    <lineage>
        <taxon>Eukaryota</taxon>
        <taxon>Metazoa</taxon>
        <taxon>Ecdysozoa</taxon>
        <taxon>Arthropoda</taxon>
        <taxon>Hexapoda</taxon>
        <taxon>Insecta</taxon>
        <taxon>Pterygota</taxon>
        <taxon>Neoptera</taxon>
        <taxon>Endopterygota</taxon>
        <taxon>Lepidoptera</taxon>
        <taxon>Glossata</taxon>
        <taxon>Ditrysia</taxon>
        <taxon>Tortricoidea</taxon>
        <taxon>Tortricidae</taxon>
        <taxon>Tortricinae</taxon>
        <taxon>Choristoneura</taxon>
    </lineage>
</organism>
<accession>A0ACC0J8Y7</accession>
<proteinExistence type="predicted"/>
<name>A0ACC0J8Y7_CHOFU</name>
<dbReference type="EMBL" id="CM046113">
    <property type="protein sequence ID" value="KAI8420592.1"/>
    <property type="molecule type" value="Genomic_DNA"/>
</dbReference>
<keyword evidence="2" id="KW-1185">Reference proteome</keyword>